<organism evidence="1">
    <name type="scientific">marine metagenome</name>
    <dbReference type="NCBI Taxonomy" id="408172"/>
    <lineage>
        <taxon>unclassified sequences</taxon>
        <taxon>metagenomes</taxon>
        <taxon>ecological metagenomes</taxon>
    </lineage>
</organism>
<feature type="non-terminal residue" evidence="1">
    <location>
        <position position="33"/>
    </location>
</feature>
<dbReference type="InterPro" id="IPR027417">
    <property type="entry name" value="P-loop_NTPase"/>
</dbReference>
<sequence>MLKKIVIKGAKEHNLKNISLEIPKDKFVVITGL</sequence>
<protein>
    <submittedName>
        <fullName evidence="1">Uncharacterized protein</fullName>
    </submittedName>
</protein>
<gene>
    <name evidence="1" type="ORF">METZ01_LOCUS401266</name>
</gene>
<accession>A0A382VPJ2</accession>
<reference evidence="1" key="1">
    <citation type="submission" date="2018-05" db="EMBL/GenBank/DDBJ databases">
        <authorList>
            <person name="Lanie J.A."/>
            <person name="Ng W.-L."/>
            <person name="Kazmierczak K.M."/>
            <person name="Andrzejewski T.M."/>
            <person name="Davidsen T.M."/>
            <person name="Wayne K.J."/>
            <person name="Tettelin H."/>
            <person name="Glass J.I."/>
            <person name="Rusch D."/>
            <person name="Podicherti R."/>
            <person name="Tsui H.-C.T."/>
            <person name="Winkler M.E."/>
        </authorList>
    </citation>
    <scope>NUCLEOTIDE SEQUENCE</scope>
</reference>
<name>A0A382VPJ2_9ZZZZ</name>
<dbReference type="Gene3D" id="3.40.50.300">
    <property type="entry name" value="P-loop containing nucleotide triphosphate hydrolases"/>
    <property type="match status" value="1"/>
</dbReference>
<dbReference type="AlphaFoldDB" id="A0A382VPJ2"/>
<proteinExistence type="predicted"/>
<evidence type="ECO:0000313" key="1">
    <source>
        <dbReference type="EMBL" id="SVD48412.1"/>
    </source>
</evidence>
<dbReference type="EMBL" id="UINC01153605">
    <property type="protein sequence ID" value="SVD48412.1"/>
    <property type="molecule type" value="Genomic_DNA"/>
</dbReference>